<feature type="domain" description="ABC transporter" evidence="5">
    <location>
        <begin position="4"/>
        <end position="234"/>
    </location>
</feature>
<dbReference type="SUPFAM" id="SSF52540">
    <property type="entry name" value="P-loop containing nucleoside triphosphate hydrolases"/>
    <property type="match status" value="1"/>
</dbReference>
<dbReference type="InterPro" id="IPR003593">
    <property type="entry name" value="AAA+_ATPase"/>
</dbReference>
<dbReference type="eggNOG" id="COG3842">
    <property type="taxonomic scope" value="Bacteria"/>
</dbReference>
<dbReference type="STRING" id="1118060.GCA_000311845_00349"/>
<protein>
    <recommendedName>
        <fullName evidence="4">ABC-type quaternary amine transporter</fullName>
        <ecNumber evidence="4">7.6.2.9</ecNumber>
    </recommendedName>
</protein>
<dbReference type="Pfam" id="PF08402">
    <property type="entry name" value="TOBE_2"/>
    <property type="match status" value="1"/>
</dbReference>
<keyword evidence="3 6" id="KW-0067">ATP-binding</keyword>
<organism evidence="6 7">
    <name type="scientific">Enorma massiliensis</name>
    <dbReference type="NCBI Taxonomy" id="1472761"/>
    <lineage>
        <taxon>Bacteria</taxon>
        <taxon>Bacillati</taxon>
        <taxon>Actinomycetota</taxon>
        <taxon>Coriobacteriia</taxon>
        <taxon>Coriobacteriales</taxon>
        <taxon>Coriobacteriaceae</taxon>
        <taxon>Enorma</taxon>
    </lineage>
</organism>
<dbReference type="GO" id="GO:0015418">
    <property type="term" value="F:ABC-type quaternary ammonium compound transporting activity"/>
    <property type="evidence" value="ECO:0007669"/>
    <property type="project" value="UniProtKB-EC"/>
</dbReference>
<dbReference type="PANTHER" id="PTHR42781">
    <property type="entry name" value="SPERMIDINE/PUTRESCINE IMPORT ATP-BINDING PROTEIN POTA"/>
    <property type="match status" value="1"/>
</dbReference>
<evidence type="ECO:0000256" key="4">
    <source>
        <dbReference type="ARBA" id="ARBA00066388"/>
    </source>
</evidence>
<keyword evidence="1" id="KW-0813">Transport</keyword>
<dbReference type="RefSeq" id="WP_087186544.1">
    <property type="nucleotide sequence ID" value="NZ_DBFBJE010000016.1"/>
</dbReference>
<dbReference type="InterPro" id="IPR003439">
    <property type="entry name" value="ABC_transporter-like_ATP-bd"/>
</dbReference>
<sequence length="341" mass="37138">MAYIEFRDVVKRFGDNTVLDHINFGIEKGDLVTLLGPSGCGKSTLLRCLSGLEQVTEGTIILDGEDITNVPASKRNIGMVFQQYSLFPNMTVEQNIAFGLKMQKTPQDVIDKKVAEAIAMVELTGKERAYPASLSGGQQQRAALARSIVTEPKVLLLDEPLSAIDAKLRKALQSRIREINQELNLTSIFVTHDQDEAMVMSDVIQLFHDGRIEQAGSPVEVYTSPVSEFAASFIGSYNQLSAEEFCALAGTVVPAGNVVAIRPETIGITTERPAEADGCYVVKGMVVDSVPRGNVLRYTVRVGATVLRVDALFRSFHMFNTGDDVFLTIPEHDCLVIPAAA</sequence>
<keyword evidence="7" id="KW-1185">Reference proteome</keyword>
<dbReference type="PROSITE" id="PS00211">
    <property type="entry name" value="ABC_TRANSPORTER_1"/>
    <property type="match status" value="1"/>
</dbReference>
<evidence type="ECO:0000256" key="2">
    <source>
        <dbReference type="ARBA" id="ARBA00022741"/>
    </source>
</evidence>
<dbReference type="SMART" id="SM00382">
    <property type="entry name" value="AAA"/>
    <property type="match status" value="1"/>
</dbReference>
<evidence type="ECO:0000313" key="7">
    <source>
        <dbReference type="Proteomes" id="UP000196560"/>
    </source>
</evidence>
<dbReference type="GO" id="GO:0005524">
    <property type="term" value="F:ATP binding"/>
    <property type="evidence" value="ECO:0007669"/>
    <property type="project" value="UniProtKB-KW"/>
</dbReference>
<name>A0A1Y3U1A2_9ACTN</name>
<dbReference type="FunFam" id="3.40.50.300:FF:000425">
    <property type="entry name" value="Probable ABC transporter, ATP-binding subunit"/>
    <property type="match status" value="1"/>
</dbReference>
<dbReference type="InterPro" id="IPR008995">
    <property type="entry name" value="Mo/tungstate-bd_C_term_dom"/>
</dbReference>
<reference evidence="7" key="1">
    <citation type="submission" date="2017-04" db="EMBL/GenBank/DDBJ databases">
        <title>Function of individual gut microbiota members based on whole genome sequencing of pure cultures obtained from chicken caecum.</title>
        <authorList>
            <person name="Medvecky M."/>
            <person name="Cejkova D."/>
            <person name="Polansky O."/>
            <person name="Karasova D."/>
            <person name="Kubasova T."/>
            <person name="Cizek A."/>
            <person name="Rychlik I."/>
        </authorList>
    </citation>
    <scope>NUCLEOTIDE SEQUENCE [LARGE SCALE GENOMIC DNA]</scope>
    <source>
        <strain evidence="7">An70</strain>
    </source>
</reference>
<dbReference type="PROSITE" id="PS50893">
    <property type="entry name" value="ABC_TRANSPORTER_2"/>
    <property type="match status" value="1"/>
</dbReference>
<evidence type="ECO:0000313" key="6">
    <source>
        <dbReference type="EMBL" id="OUN42531.1"/>
    </source>
</evidence>
<dbReference type="Gene3D" id="3.40.50.300">
    <property type="entry name" value="P-loop containing nucleotide triphosphate hydrolases"/>
    <property type="match status" value="1"/>
</dbReference>
<dbReference type="Proteomes" id="UP000196560">
    <property type="component" value="Unassembled WGS sequence"/>
</dbReference>
<dbReference type="InterPro" id="IPR017871">
    <property type="entry name" value="ABC_transporter-like_CS"/>
</dbReference>
<comment type="caution">
    <text evidence="6">The sequence shown here is derived from an EMBL/GenBank/DDBJ whole genome shotgun (WGS) entry which is preliminary data.</text>
</comment>
<dbReference type="AlphaFoldDB" id="A0A1Y3U1A2"/>
<gene>
    <name evidence="6" type="ORF">B5G21_06765</name>
</gene>
<dbReference type="SUPFAM" id="SSF50331">
    <property type="entry name" value="MOP-like"/>
    <property type="match status" value="1"/>
</dbReference>
<evidence type="ECO:0000256" key="1">
    <source>
        <dbReference type="ARBA" id="ARBA00022448"/>
    </source>
</evidence>
<dbReference type="InterPro" id="IPR013611">
    <property type="entry name" value="Transp-assoc_OB_typ2"/>
</dbReference>
<keyword evidence="2" id="KW-0547">Nucleotide-binding</keyword>
<dbReference type="Pfam" id="PF00005">
    <property type="entry name" value="ABC_tran"/>
    <property type="match status" value="1"/>
</dbReference>
<evidence type="ECO:0000256" key="3">
    <source>
        <dbReference type="ARBA" id="ARBA00022840"/>
    </source>
</evidence>
<dbReference type="InterPro" id="IPR027417">
    <property type="entry name" value="P-loop_NTPase"/>
</dbReference>
<dbReference type="EMBL" id="NFHO01000007">
    <property type="protein sequence ID" value="OUN42531.1"/>
    <property type="molecule type" value="Genomic_DNA"/>
</dbReference>
<dbReference type="PANTHER" id="PTHR42781:SF4">
    <property type="entry name" value="SPERMIDINE_PUTRESCINE IMPORT ATP-BINDING PROTEIN POTA"/>
    <property type="match status" value="1"/>
</dbReference>
<proteinExistence type="predicted"/>
<dbReference type="EC" id="7.6.2.9" evidence="4"/>
<dbReference type="InterPro" id="IPR050093">
    <property type="entry name" value="ABC_SmlMolc_Importer"/>
</dbReference>
<dbReference type="GO" id="GO:0043190">
    <property type="term" value="C:ATP-binding cassette (ABC) transporter complex"/>
    <property type="evidence" value="ECO:0007669"/>
    <property type="project" value="InterPro"/>
</dbReference>
<dbReference type="GO" id="GO:0016887">
    <property type="term" value="F:ATP hydrolysis activity"/>
    <property type="evidence" value="ECO:0007669"/>
    <property type="project" value="InterPro"/>
</dbReference>
<accession>A0A1Y3U1A2</accession>
<evidence type="ECO:0000259" key="5">
    <source>
        <dbReference type="PROSITE" id="PS50893"/>
    </source>
</evidence>